<dbReference type="NCBIfam" id="NF011104">
    <property type="entry name" value="PRK14531.1"/>
    <property type="match status" value="1"/>
</dbReference>
<reference evidence="9" key="1">
    <citation type="journal article" date="2019" name="Int. J. Syst. Evol. Microbiol.">
        <title>The Global Catalogue of Microorganisms (GCM) 10K type strain sequencing project: providing services to taxonomists for standard genome sequencing and annotation.</title>
        <authorList>
            <consortium name="The Broad Institute Genomics Platform"/>
            <consortium name="The Broad Institute Genome Sequencing Center for Infectious Disease"/>
            <person name="Wu L."/>
            <person name="Ma J."/>
        </authorList>
    </citation>
    <scope>NUCLEOTIDE SEQUENCE [LARGE SCALE GENOMIC DNA]</scope>
    <source>
        <strain evidence="9">CGMCC 1.12931</strain>
    </source>
</reference>
<dbReference type="EMBL" id="BMGM01000007">
    <property type="protein sequence ID" value="GGE37451.1"/>
    <property type="molecule type" value="Genomic_DNA"/>
</dbReference>
<dbReference type="CDD" id="cd01428">
    <property type="entry name" value="ADK"/>
    <property type="match status" value="1"/>
</dbReference>
<keyword evidence="9" id="KW-1185">Reference proteome</keyword>
<feature type="region of interest" description="NMP" evidence="5">
    <location>
        <begin position="31"/>
        <end position="60"/>
    </location>
</feature>
<comment type="similarity">
    <text evidence="5 6">Belongs to the adenylate kinase family.</text>
</comment>
<keyword evidence="5 7" id="KW-0067">ATP-binding</keyword>
<evidence type="ECO:0000313" key="9">
    <source>
        <dbReference type="Proteomes" id="UP000599179"/>
    </source>
</evidence>
<organism evidence="8 9">
    <name type="scientific">Psychroflexus planctonicus</name>
    <dbReference type="NCBI Taxonomy" id="1526575"/>
    <lineage>
        <taxon>Bacteria</taxon>
        <taxon>Pseudomonadati</taxon>
        <taxon>Bacteroidota</taxon>
        <taxon>Flavobacteriia</taxon>
        <taxon>Flavobacteriales</taxon>
        <taxon>Flavobacteriaceae</taxon>
        <taxon>Psychroflexus</taxon>
    </lineage>
</organism>
<dbReference type="Gene3D" id="3.40.50.300">
    <property type="entry name" value="P-loop containing nucleotide triphosphate hydrolases"/>
    <property type="match status" value="1"/>
</dbReference>
<evidence type="ECO:0000256" key="7">
    <source>
        <dbReference type="RuleBase" id="RU003331"/>
    </source>
</evidence>
<feature type="binding site" evidence="5">
    <location>
        <position position="129"/>
    </location>
    <ligand>
        <name>ATP</name>
        <dbReference type="ChEBI" id="CHEBI:30616"/>
    </ligand>
</feature>
<feature type="binding site" evidence="5">
    <location>
        <position position="32"/>
    </location>
    <ligand>
        <name>AMP</name>
        <dbReference type="ChEBI" id="CHEBI:456215"/>
    </ligand>
</feature>
<feature type="binding site" evidence="5">
    <location>
        <position position="147"/>
    </location>
    <ligand>
        <name>AMP</name>
        <dbReference type="ChEBI" id="CHEBI:456215"/>
    </ligand>
</feature>
<comment type="catalytic activity">
    <reaction evidence="5 7">
        <text>AMP + ATP = 2 ADP</text>
        <dbReference type="Rhea" id="RHEA:12973"/>
        <dbReference type="ChEBI" id="CHEBI:30616"/>
        <dbReference type="ChEBI" id="CHEBI:456215"/>
        <dbReference type="ChEBI" id="CHEBI:456216"/>
        <dbReference type="EC" id="2.7.4.3"/>
    </reaction>
</comment>
<keyword evidence="1 5" id="KW-0808">Transferase</keyword>
<dbReference type="GO" id="GO:0016301">
    <property type="term" value="F:kinase activity"/>
    <property type="evidence" value="ECO:0007669"/>
    <property type="project" value="UniProtKB-KW"/>
</dbReference>
<dbReference type="NCBIfam" id="NF011100">
    <property type="entry name" value="PRK14527.1"/>
    <property type="match status" value="1"/>
</dbReference>
<feature type="binding site" evidence="5">
    <location>
        <begin position="58"/>
        <end position="60"/>
    </location>
    <ligand>
        <name>AMP</name>
        <dbReference type="ChEBI" id="CHEBI:456215"/>
    </ligand>
</feature>
<dbReference type="PROSITE" id="PS00113">
    <property type="entry name" value="ADENYLATE_KINASE"/>
    <property type="match status" value="1"/>
</dbReference>
<comment type="caution">
    <text evidence="5">Lacks conserved residue(s) required for the propagation of feature annotation.</text>
</comment>
<dbReference type="InterPro" id="IPR033690">
    <property type="entry name" value="Adenylat_kinase_CS"/>
</dbReference>
<dbReference type="PANTHER" id="PTHR23359">
    <property type="entry name" value="NUCLEOTIDE KINASE"/>
    <property type="match status" value="1"/>
</dbReference>
<accession>A0ABQ1SFR3</accession>
<comment type="subcellular location">
    <subcellularLocation>
        <location evidence="5 7">Cytoplasm</location>
    </subcellularLocation>
</comment>
<dbReference type="PRINTS" id="PR00094">
    <property type="entry name" value="ADENYLTKNASE"/>
</dbReference>
<dbReference type="SUPFAM" id="SSF52540">
    <property type="entry name" value="P-loop containing nucleoside triphosphate hydrolases"/>
    <property type="match status" value="1"/>
</dbReference>
<evidence type="ECO:0000313" key="8">
    <source>
        <dbReference type="EMBL" id="GGE37451.1"/>
    </source>
</evidence>
<comment type="subunit">
    <text evidence="5 7">Monomer.</text>
</comment>
<feature type="binding site" evidence="5">
    <location>
        <begin position="87"/>
        <end position="90"/>
    </location>
    <ligand>
        <name>AMP</name>
        <dbReference type="ChEBI" id="CHEBI:456215"/>
    </ligand>
</feature>
<dbReference type="InterPro" id="IPR000850">
    <property type="entry name" value="Adenylat/UMP-CMP_kin"/>
</dbReference>
<protein>
    <recommendedName>
        <fullName evidence="5 7">Adenylate kinase</fullName>
        <shortName evidence="5">AK</shortName>
        <ecNumber evidence="5 7">2.7.4.3</ecNumber>
    </recommendedName>
    <alternativeName>
        <fullName evidence="5">ATP-AMP transphosphorylase</fullName>
    </alternativeName>
    <alternativeName>
        <fullName evidence="5">ATP:AMP phosphotransferase</fullName>
    </alternativeName>
    <alternativeName>
        <fullName evidence="5">Adenylate monophosphate kinase</fullName>
    </alternativeName>
</protein>
<keyword evidence="2 5" id="KW-0545">Nucleotide biosynthesis</keyword>
<dbReference type="NCBIfam" id="NF011105">
    <property type="entry name" value="PRK14532.1"/>
    <property type="match status" value="1"/>
</dbReference>
<comment type="pathway">
    <text evidence="5">Purine metabolism; AMP biosynthesis via salvage pathway; AMP from ADP: step 1/1.</text>
</comment>
<feature type="binding site" evidence="5">
    <location>
        <begin position="11"/>
        <end position="16"/>
    </location>
    <ligand>
        <name>ATP</name>
        <dbReference type="ChEBI" id="CHEBI:30616"/>
    </ligand>
</feature>
<name>A0ABQ1SFR3_9FLAO</name>
<dbReference type="InterPro" id="IPR006259">
    <property type="entry name" value="Adenyl_kin_sub"/>
</dbReference>
<dbReference type="EC" id="2.7.4.3" evidence="5 7"/>
<dbReference type="NCBIfam" id="NF011101">
    <property type="entry name" value="PRK14528.1"/>
    <property type="match status" value="1"/>
</dbReference>
<comment type="function">
    <text evidence="5">Catalyzes the reversible transfer of the terminal phosphate group between ATP and AMP. Plays an important role in cellular energy homeostasis and in adenine nucleotide metabolism.</text>
</comment>
<gene>
    <name evidence="5 8" type="primary">adk</name>
    <name evidence="8" type="ORF">GCM10010832_17090</name>
</gene>
<keyword evidence="4 5" id="KW-0418">Kinase</keyword>
<dbReference type="Pfam" id="PF00406">
    <property type="entry name" value="ADK"/>
    <property type="match status" value="1"/>
</dbReference>
<evidence type="ECO:0000256" key="6">
    <source>
        <dbReference type="RuleBase" id="RU003330"/>
    </source>
</evidence>
<dbReference type="NCBIfam" id="NF001381">
    <property type="entry name" value="PRK00279.1-3"/>
    <property type="match status" value="1"/>
</dbReference>
<evidence type="ECO:0000256" key="3">
    <source>
        <dbReference type="ARBA" id="ARBA00022741"/>
    </source>
</evidence>
<keyword evidence="3 5" id="KW-0547">Nucleotide-binding</keyword>
<dbReference type="NCBIfam" id="TIGR01351">
    <property type="entry name" value="adk"/>
    <property type="match status" value="1"/>
</dbReference>
<dbReference type="HAMAP" id="MF_00235">
    <property type="entry name" value="Adenylate_kinase_Adk"/>
    <property type="match status" value="1"/>
</dbReference>
<evidence type="ECO:0000256" key="1">
    <source>
        <dbReference type="ARBA" id="ARBA00022679"/>
    </source>
</evidence>
<evidence type="ECO:0000256" key="2">
    <source>
        <dbReference type="ARBA" id="ARBA00022727"/>
    </source>
</evidence>
<comment type="caution">
    <text evidence="8">The sequence shown here is derived from an EMBL/GenBank/DDBJ whole genome shotgun (WGS) entry which is preliminary data.</text>
</comment>
<feature type="binding site" evidence="5">
    <location>
        <position position="135"/>
    </location>
    <ligand>
        <name>AMP</name>
        <dbReference type="ChEBI" id="CHEBI:456215"/>
    </ligand>
</feature>
<evidence type="ECO:0000256" key="4">
    <source>
        <dbReference type="ARBA" id="ARBA00022777"/>
    </source>
</evidence>
<dbReference type="RefSeq" id="WP_188458692.1">
    <property type="nucleotide sequence ID" value="NZ_BMGM01000007.1"/>
</dbReference>
<sequence>MTNIVLFGPPGAGKGTQADIIKDKYNLIHISTGDVFRYNIKNETELGKKAKSYIDQGALVPDEVTIDMLAKEVDKNLAKSNGFIFDGFPRTEAQAKALDALLEEKNTQVNAMIALEVDDEVLVQRLLERGKTSGRKDDADEDVIRNRIKVYYNETAILKDYYQAQDKFFGIDGVGSIEDITSRISEVMNKL</sequence>
<evidence type="ECO:0000256" key="5">
    <source>
        <dbReference type="HAMAP-Rule" id="MF_00235"/>
    </source>
</evidence>
<feature type="binding site" evidence="5">
    <location>
        <position position="37"/>
    </location>
    <ligand>
        <name>AMP</name>
        <dbReference type="ChEBI" id="CHEBI:456215"/>
    </ligand>
</feature>
<comment type="domain">
    <text evidence="5">Consists of three domains, a large central CORE domain and two small peripheral domains, NMPbind and LID, which undergo movements during catalysis. The LID domain closes over the site of phosphoryl transfer upon ATP binding. Assembling and dissambling the active center during each catalytic cycle provides an effective means to prevent ATP hydrolysis.</text>
</comment>
<proteinExistence type="inferred from homology"/>
<feature type="binding site" evidence="5">
    <location>
        <position position="175"/>
    </location>
    <ligand>
        <name>ATP</name>
        <dbReference type="ChEBI" id="CHEBI:30616"/>
    </ligand>
</feature>
<feature type="binding site" evidence="5">
    <location>
        <position position="94"/>
    </location>
    <ligand>
        <name>AMP</name>
        <dbReference type="ChEBI" id="CHEBI:456215"/>
    </ligand>
</feature>
<dbReference type="Proteomes" id="UP000599179">
    <property type="component" value="Unassembled WGS sequence"/>
</dbReference>
<dbReference type="InterPro" id="IPR027417">
    <property type="entry name" value="P-loop_NTPase"/>
</dbReference>
<keyword evidence="5" id="KW-0963">Cytoplasm</keyword>